<feature type="domain" description="C2H2-type" evidence="9">
    <location>
        <begin position="231"/>
        <end position="258"/>
    </location>
</feature>
<dbReference type="Ensembl" id="ENSSMAT00000081018.1">
    <property type="protein sequence ID" value="ENSSMAP00000054431.1"/>
    <property type="gene ID" value="ENSSMAG00000033776.1"/>
</dbReference>
<feature type="region of interest" description="Disordered" evidence="8">
    <location>
        <begin position="77"/>
        <end position="138"/>
    </location>
</feature>
<dbReference type="InterPro" id="IPR036236">
    <property type="entry name" value="Znf_C2H2_sf"/>
</dbReference>
<dbReference type="FunFam" id="3.30.160.60:FF:000040">
    <property type="entry name" value="RB associated KRAB zinc finger"/>
    <property type="match status" value="1"/>
</dbReference>
<evidence type="ECO:0000256" key="3">
    <source>
        <dbReference type="ARBA" id="ARBA00022737"/>
    </source>
</evidence>
<protein>
    <submittedName>
        <fullName evidence="10">Zgc:66448</fullName>
    </submittedName>
</protein>
<dbReference type="SMART" id="SM00355">
    <property type="entry name" value="ZnF_C2H2"/>
    <property type="match status" value="7"/>
</dbReference>
<feature type="compositionally biased region" description="Basic and acidic residues" evidence="8">
    <location>
        <begin position="122"/>
        <end position="138"/>
    </location>
</feature>
<evidence type="ECO:0000313" key="10">
    <source>
        <dbReference type="Ensembl" id="ENSSMAP00000054431.1"/>
    </source>
</evidence>
<dbReference type="PROSITE" id="PS00028">
    <property type="entry name" value="ZINC_FINGER_C2H2_1"/>
    <property type="match status" value="6"/>
</dbReference>
<dbReference type="PANTHER" id="PTHR23226:SF423">
    <property type="entry name" value="C2H2-TYPE DOMAIN-CONTAINING PROTEIN"/>
    <property type="match status" value="1"/>
</dbReference>
<evidence type="ECO:0000256" key="7">
    <source>
        <dbReference type="PROSITE-ProRule" id="PRU00042"/>
    </source>
</evidence>
<feature type="domain" description="C2H2-type" evidence="9">
    <location>
        <begin position="288"/>
        <end position="315"/>
    </location>
</feature>
<accession>A0A8D3D4H3</accession>
<sequence>RAPAMNGAPAVATTADPALPAILGLVSSPVPEPTERHVFHQRTRRRLKKWPRCLAATSGCCHDALFCLPDPNNVSESADGVQQGAHAGDNSAADAKEVHEEDNPQRSTEKQPADEPVGGVDGAKDVLEVGGDADRGEGADLAAKPKKCRLVCKECGKRFTRRETFNLHRHFHGNFECAECGRIFYTVDKLRDHNCSNTVEKPYHCPLCRQDFQFKVSVTKHMMAHSQESMFACRECNQTFPNTMALRCHQRCHAALKPYECPECGMVFKHYSVMEDHRRKHTDNTRSHLCNICGKIFKYSSLLHQHQYLHTGQKPFRCPECGKHFALAQNMKAHCRQHRLQ</sequence>
<dbReference type="FunFam" id="3.30.160.60:FF:002343">
    <property type="entry name" value="Zinc finger protein 33A"/>
    <property type="match status" value="1"/>
</dbReference>
<dbReference type="GO" id="GO:0008270">
    <property type="term" value="F:zinc ion binding"/>
    <property type="evidence" value="ECO:0007669"/>
    <property type="project" value="UniProtKB-KW"/>
</dbReference>
<reference evidence="10" key="2">
    <citation type="submission" date="2025-08" db="UniProtKB">
        <authorList>
            <consortium name="Ensembl"/>
        </authorList>
    </citation>
    <scope>IDENTIFICATION</scope>
</reference>
<feature type="domain" description="C2H2-type" evidence="9">
    <location>
        <begin position="175"/>
        <end position="202"/>
    </location>
</feature>
<feature type="domain" description="C2H2-type" evidence="9">
    <location>
        <begin position="203"/>
        <end position="230"/>
    </location>
</feature>
<evidence type="ECO:0000256" key="6">
    <source>
        <dbReference type="ARBA" id="ARBA00023242"/>
    </source>
</evidence>
<comment type="subcellular location">
    <subcellularLocation>
        <location evidence="1">Nucleus</location>
    </subcellularLocation>
</comment>
<dbReference type="GeneTree" id="ENSGT01030000234576"/>
<keyword evidence="2" id="KW-0479">Metal-binding</keyword>
<proteinExistence type="predicted"/>
<dbReference type="SUPFAM" id="SSF57667">
    <property type="entry name" value="beta-beta-alpha zinc fingers"/>
    <property type="match status" value="4"/>
</dbReference>
<dbReference type="GO" id="GO:0000981">
    <property type="term" value="F:DNA-binding transcription factor activity, RNA polymerase II-specific"/>
    <property type="evidence" value="ECO:0007669"/>
    <property type="project" value="TreeGrafter"/>
</dbReference>
<keyword evidence="3" id="KW-0677">Repeat</keyword>
<dbReference type="Pfam" id="PF00096">
    <property type="entry name" value="zf-C2H2"/>
    <property type="match status" value="3"/>
</dbReference>
<dbReference type="GO" id="GO:0005634">
    <property type="term" value="C:nucleus"/>
    <property type="evidence" value="ECO:0007669"/>
    <property type="project" value="UniProtKB-SubCell"/>
</dbReference>
<dbReference type="AlphaFoldDB" id="A0A8D3D4H3"/>
<dbReference type="PROSITE" id="PS50157">
    <property type="entry name" value="ZINC_FINGER_C2H2_2"/>
    <property type="match status" value="7"/>
</dbReference>
<feature type="domain" description="C2H2-type" evidence="9">
    <location>
        <begin position="316"/>
        <end position="341"/>
    </location>
</feature>
<dbReference type="GO" id="GO:0000978">
    <property type="term" value="F:RNA polymerase II cis-regulatory region sequence-specific DNA binding"/>
    <property type="evidence" value="ECO:0007669"/>
    <property type="project" value="TreeGrafter"/>
</dbReference>
<evidence type="ECO:0000256" key="2">
    <source>
        <dbReference type="ARBA" id="ARBA00022723"/>
    </source>
</evidence>
<name>A0A8D3D4H3_SCOMX</name>
<evidence type="ECO:0000256" key="8">
    <source>
        <dbReference type="SAM" id="MobiDB-lite"/>
    </source>
</evidence>
<keyword evidence="4 7" id="KW-0863">Zinc-finger</keyword>
<dbReference type="InterPro" id="IPR013087">
    <property type="entry name" value="Znf_C2H2_type"/>
</dbReference>
<evidence type="ECO:0000256" key="4">
    <source>
        <dbReference type="ARBA" id="ARBA00022771"/>
    </source>
</evidence>
<reference evidence="10" key="1">
    <citation type="submission" date="2023-05" db="EMBL/GenBank/DDBJ databases">
        <title>High-quality long-read genome of Scophthalmus maximus.</title>
        <authorList>
            <person name="Lien S."/>
            <person name="Martinez P."/>
        </authorList>
    </citation>
    <scope>NUCLEOTIDE SEQUENCE [LARGE SCALE GENOMIC DNA]</scope>
</reference>
<feature type="domain" description="C2H2-type" evidence="9">
    <location>
        <begin position="259"/>
        <end position="286"/>
    </location>
</feature>
<evidence type="ECO:0000259" key="9">
    <source>
        <dbReference type="PROSITE" id="PS50157"/>
    </source>
</evidence>
<feature type="compositionally biased region" description="Basic and acidic residues" evidence="8">
    <location>
        <begin position="94"/>
        <end position="113"/>
    </location>
</feature>
<evidence type="ECO:0000256" key="5">
    <source>
        <dbReference type="ARBA" id="ARBA00022833"/>
    </source>
</evidence>
<dbReference type="PANTHER" id="PTHR23226">
    <property type="entry name" value="ZINC FINGER AND SCAN DOMAIN-CONTAINING"/>
    <property type="match status" value="1"/>
</dbReference>
<feature type="domain" description="C2H2-type" evidence="9">
    <location>
        <begin position="150"/>
        <end position="172"/>
    </location>
</feature>
<evidence type="ECO:0000256" key="1">
    <source>
        <dbReference type="ARBA" id="ARBA00004123"/>
    </source>
</evidence>
<keyword evidence="5" id="KW-0862">Zinc</keyword>
<dbReference type="Proteomes" id="UP000694558">
    <property type="component" value="Chromosome 1"/>
</dbReference>
<gene>
    <name evidence="10" type="primary">si:ch211-261d7.3</name>
</gene>
<dbReference type="Gene3D" id="3.30.160.60">
    <property type="entry name" value="Classic Zinc Finger"/>
    <property type="match status" value="5"/>
</dbReference>
<organism evidence="10 11">
    <name type="scientific">Scophthalmus maximus</name>
    <name type="common">Turbot</name>
    <name type="synonym">Psetta maxima</name>
    <dbReference type="NCBI Taxonomy" id="52904"/>
    <lineage>
        <taxon>Eukaryota</taxon>
        <taxon>Metazoa</taxon>
        <taxon>Chordata</taxon>
        <taxon>Craniata</taxon>
        <taxon>Vertebrata</taxon>
        <taxon>Euteleostomi</taxon>
        <taxon>Actinopterygii</taxon>
        <taxon>Neopterygii</taxon>
        <taxon>Teleostei</taxon>
        <taxon>Neoteleostei</taxon>
        <taxon>Acanthomorphata</taxon>
        <taxon>Carangaria</taxon>
        <taxon>Pleuronectiformes</taxon>
        <taxon>Pleuronectoidei</taxon>
        <taxon>Scophthalmidae</taxon>
        <taxon>Scophthalmus</taxon>
    </lineage>
</organism>
<keyword evidence="6" id="KW-0539">Nucleus</keyword>
<dbReference type="Pfam" id="PF13912">
    <property type="entry name" value="zf-C2H2_6"/>
    <property type="match status" value="1"/>
</dbReference>
<evidence type="ECO:0000313" key="11">
    <source>
        <dbReference type="Proteomes" id="UP000694558"/>
    </source>
</evidence>